<sequence>MKRYNRCQQRQQKRDTTCFLDKTESSNDMGIVPEVENVCSTKTSKFVLVGKLEKGTNQDNSVSSADADILQKYRSELQRLTCENRELNECIAKEGYSCESLKCDEARVKHYTGLTYSTLVSLQCIYIHS</sequence>
<keyword evidence="2" id="KW-1185">Reference proteome</keyword>
<name>A0AAN8IYA3_PATCE</name>
<accession>A0AAN8IYA3</accession>
<proteinExistence type="predicted"/>
<gene>
    <name evidence="1" type="ORF">SNE40_023081</name>
</gene>
<dbReference type="EMBL" id="JAZGQO010000021">
    <property type="protein sequence ID" value="KAK6166369.1"/>
    <property type="molecule type" value="Genomic_DNA"/>
</dbReference>
<dbReference type="AlphaFoldDB" id="A0AAN8IYA3"/>
<dbReference type="Proteomes" id="UP001347796">
    <property type="component" value="Unassembled WGS sequence"/>
</dbReference>
<organism evidence="1 2">
    <name type="scientific">Patella caerulea</name>
    <name type="common">Rayed Mediterranean limpet</name>
    <dbReference type="NCBI Taxonomy" id="87958"/>
    <lineage>
        <taxon>Eukaryota</taxon>
        <taxon>Metazoa</taxon>
        <taxon>Spiralia</taxon>
        <taxon>Lophotrochozoa</taxon>
        <taxon>Mollusca</taxon>
        <taxon>Gastropoda</taxon>
        <taxon>Patellogastropoda</taxon>
        <taxon>Patelloidea</taxon>
        <taxon>Patellidae</taxon>
        <taxon>Patella</taxon>
    </lineage>
</organism>
<protein>
    <submittedName>
        <fullName evidence="1">Uncharacterized protein</fullName>
    </submittedName>
</protein>
<reference evidence="1 2" key="1">
    <citation type="submission" date="2024-01" db="EMBL/GenBank/DDBJ databases">
        <title>The genome of the rayed Mediterranean limpet Patella caerulea (Linnaeus, 1758).</title>
        <authorList>
            <person name="Anh-Thu Weber A."/>
            <person name="Halstead-Nussloch G."/>
        </authorList>
    </citation>
    <scope>NUCLEOTIDE SEQUENCE [LARGE SCALE GENOMIC DNA]</scope>
    <source>
        <strain evidence="1">AATW-2023a</strain>
        <tissue evidence="1">Whole specimen</tissue>
    </source>
</reference>
<evidence type="ECO:0000313" key="1">
    <source>
        <dbReference type="EMBL" id="KAK6166369.1"/>
    </source>
</evidence>
<comment type="caution">
    <text evidence="1">The sequence shown here is derived from an EMBL/GenBank/DDBJ whole genome shotgun (WGS) entry which is preliminary data.</text>
</comment>
<evidence type="ECO:0000313" key="2">
    <source>
        <dbReference type="Proteomes" id="UP001347796"/>
    </source>
</evidence>